<evidence type="ECO:0000256" key="4">
    <source>
        <dbReference type="ARBA" id="ARBA00022737"/>
    </source>
</evidence>
<dbReference type="FunFam" id="3.30.160.60:FF:000417">
    <property type="entry name" value="Zinc finger protein"/>
    <property type="match status" value="1"/>
</dbReference>
<feature type="domain" description="C2H2-type" evidence="13">
    <location>
        <begin position="231"/>
        <end position="258"/>
    </location>
</feature>
<dbReference type="InterPro" id="IPR013087">
    <property type="entry name" value="Znf_C2H2_type"/>
</dbReference>
<evidence type="ECO:0000256" key="7">
    <source>
        <dbReference type="ARBA" id="ARBA00023015"/>
    </source>
</evidence>
<dbReference type="FunFam" id="3.30.160.60:FF:000145">
    <property type="entry name" value="Zinc finger protein 574"/>
    <property type="match status" value="1"/>
</dbReference>
<dbReference type="GO" id="GO:0000981">
    <property type="term" value="F:DNA-binding transcription factor activity, RNA polymerase II-specific"/>
    <property type="evidence" value="ECO:0007669"/>
    <property type="project" value="TreeGrafter"/>
</dbReference>
<dbReference type="InterPro" id="IPR036236">
    <property type="entry name" value="Znf_C2H2_sf"/>
</dbReference>
<comment type="subcellular location">
    <subcellularLocation>
        <location evidence="2">Nucleus</location>
    </subcellularLocation>
</comment>
<evidence type="ECO:0000256" key="2">
    <source>
        <dbReference type="ARBA" id="ARBA00004123"/>
    </source>
</evidence>
<dbReference type="SUPFAM" id="SSF57667">
    <property type="entry name" value="beta-beta-alpha zinc fingers"/>
    <property type="match status" value="3"/>
</dbReference>
<gene>
    <name evidence="14" type="primary">Znf287</name>
    <name evidence="14" type="ORF">GTO95_0014353</name>
</gene>
<keyword evidence="15" id="KW-1185">Reference proteome</keyword>
<evidence type="ECO:0000256" key="1">
    <source>
        <dbReference type="ARBA" id="ARBA00003767"/>
    </source>
</evidence>
<keyword evidence="7" id="KW-0805">Transcription regulation</keyword>
<feature type="domain" description="C2H2-type" evidence="13">
    <location>
        <begin position="259"/>
        <end position="286"/>
    </location>
</feature>
<dbReference type="GO" id="GO:0000978">
    <property type="term" value="F:RNA polymerase II cis-regulatory region sequence-specific DNA binding"/>
    <property type="evidence" value="ECO:0007669"/>
    <property type="project" value="TreeGrafter"/>
</dbReference>
<feature type="non-terminal residue" evidence="14">
    <location>
        <position position="1"/>
    </location>
</feature>
<dbReference type="PANTHER" id="PTHR23235:SF142">
    <property type="entry name" value="ZINC FINGER PROTEIN 384"/>
    <property type="match status" value="1"/>
</dbReference>
<dbReference type="PROSITE" id="PS00028">
    <property type="entry name" value="ZINC_FINGER_C2H2_1"/>
    <property type="match status" value="6"/>
</dbReference>
<evidence type="ECO:0000256" key="3">
    <source>
        <dbReference type="ARBA" id="ARBA00022723"/>
    </source>
</evidence>
<dbReference type="FunFam" id="3.30.160.60:FF:001325">
    <property type="entry name" value="zinc finger protein 200"/>
    <property type="match status" value="1"/>
</dbReference>
<keyword evidence="9" id="KW-0804">Transcription</keyword>
<keyword evidence="5 11" id="KW-0863">Zinc-finger</keyword>
<feature type="compositionally biased region" description="Polar residues" evidence="12">
    <location>
        <begin position="89"/>
        <end position="115"/>
    </location>
</feature>
<keyword evidence="6" id="KW-0862">Zinc</keyword>
<evidence type="ECO:0000313" key="15">
    <source>
        <dbReference type="Proteomes" id="UP000736164"/>
    </source>
</evidence>
<feature type="domain" description="C2H2-type" evidence="13">
    <location>
        <begin position="203"/>
        <end position="230"/>
    </location>
</feature>
<accession>A0A8J7P1D8</accession>
<reference evidence="14" key="1">
    <citation type="journal article" date="2021" name="Cell">
        <title>Tracing the genetic footprints of vertebrate landing in non-teleost ray-finned fishes.</title>
        <authorList>
            <person name="Bi X."/>
            <person name="Wang K."/>
            <person name="Yang L."/>
            <person name="Pan H."/>
            <person name="Jiang H."/>
            <person name="Wei Q."/>
            <person name="Fang M."/>
            <person name="Yu H."/>
            <person name="Zhu C."/>
            <person name="Cai Y."/>
            <person name="He Y."/>
            <person name="Gan X."/>
            <person name="Zeng H."/>
            <person name="Yu D."/>
            <person name="Zhu Y."/>
            <person name="Jiang H."/>
            <person name="Qiu Q."/>
            <person name="Yang H."/>
            <person name="Zhang Y.E."/>
            <person name="Wang W."/>
            <person name="Zhu M."/>
            <person name="He S."/>
            <person name="Zhang G."/>
        </authorList>
    </citation>
    <scope>NUCLEOTIDE SEQUENCE</scope>
    <source>
        <strain evidence="14">Allg_001</strain>
    </source>
</reference>
<comment type="caution">
    <text evidence="14">The sequence shown here is derived from an EMBL/GenBank/DDBJ whole genome shotgun (WGS) entry which is preliminary data.</text>
</comment>
<evidence type="ECO:0000256" key="8">
    <source>
        <dbReference type="ARBA" id="ARBA00023125"/>
    </source>
</evidence>
<dbReference type="PROSITE" id="PS50157">
    <property type="entry name" value="ZINC_FINGER_C2H2_2"/>
    <property type="match status" value="6"/>
</dbReference>
<sequence length="341" mass="38207">MVKSEPESETPGLVLPDYFTENNLDAKNVSGSFNDPEPVSVQRIKKEELGDRGVFTTERDITLWSVEPCRFEAGPSPATHQLPAGGATAQDTTSQLTDPAEQQTAVPGEGNSTESQHPEEGPCRVEPQPDQRVRGNKPRSCLDNMQGLSLRPGPQFCDRSAFQTDRPVRARKRLFLCSHCGKSFTQSGDLNRHERVHTGERPFSCSQCGKSFCHSGVLKKHERIHRGERRFGCRQCGKSFRDLCNLKRHERVHTGEKPFGCRQCGKSFNQSGDLNRHERIHTGERPFGCRQCGKSFSDLCNLKRHGRVHTGERPFGCRQCGKSFSQSGDLKKHQRIHAGGR</sequence>
<feature type="domain" description="C2H2-type" evidence="13">
    <location>
        <begin position="175"/>
        <end position="202"/>
    </location>
</feature>
<keyword evidence="10" id="KW-0539">Nucleus</keyword>
<dbReference type="GO" id="GO:0008270">
    <property type="term" value="F:zinc ion binding"/>
    <property type="evidence" value="ECO:0007669"/>
    <property type="project" value="UniProtKB-KW"/>
</dbReference>
<dbReference type="FunFam" id="3.30.160.60:FF:000097">
    <property type="entry name" value="Zinc finger protein"/>
    <property type="match status" value="1"/>
</dbReference>
<evidence type="ECO:0000256" key="11">
    <source>
        <dbReference type="PROSITE-ProRule" id="PRU00042"/>
    </source>
</evidence>
<keyword evidence="3" id="KW-0479">Metal-binding</keyword>
<comment type="function">
    <text evidence="1">May be involved in transcriptional regulation.</text>
</comment>
<evidence type="ECO:0000256" key="6">
    <source>
        <dbReference type="ARBA" id="ARBA00022833"/>
    </source>
</evidence>
<dbReference type="AlphaFoldDB" id="A0A8J7P1D8"/>
<dbReference type="Pfam" id="PF00096">
    <property type="entry name" value="zf-C2H2"/>
    <property type="match status" value="6"/>
</dbReference>
<evidence type="ECO:0000256" key="9">
    <source>
        <dbReference type="ARBA" id="ARBA00023163"/>
    </source>
</evidence>
<name>A0A8J7P1D8_ATRSP</name>
<organism evidence="14 15">
    <name type="scientific">Atractosteus spatula</name>
    <name type="common">Alligator gar</name>
    <name type="synonym">Lepisosteus spatula</name>
    <dbReference type="NCBI Taxonomy" id="7917"/>
    <lineage>
        <taxon>Eukaryota</taxon>
        <taxon>Metazoa</taxon>
        <taxon>Chordata</taxon>
        <taxon>Craniata</taxon>
        <taxon>Vertebrata</taxon>
        <taxon>Euteleostomi</taxon>
        <taxon>Actinopterygii</taxon>
        <taxon>Neopterygii</taxon>
        <taxon>Holostei</taxon>
        <taxon>Semionotiformes</taxon>
        <taxon>Lepisosteidae</taxon>
        <taxon>Atractosteus</taxon>
    </lineage>
</organism>
<proteinExistence type="predicted"/>
<dbReference type="FunFam" id="3.30.160.60:FF:002281">
    <property type="match status" value="2"/>
</dbReference>
<feature type="domain" description="C2H2-type" evidence="13">
    <location>
        <begin position="287"/>
        <end position="314"/>
    </location>
</feature>
<dbReference type="PANTHER" id="PTHR23235">
    <property type="entry name" value="KRUEPPEL-LIKE TRANSCRIPTION FACTOR"/>
    <property type="match status" value="1"/>
</dbReference>
<feature type="non-terminal residue" evidence="14">
    <location>
        <position position="341"/>
    </location>
</feature>
<protein>
    <submittedName>
        <fullName evidence="14">ZN287 protein</fullName>
    </submittedName>
</protein>
<dbReference type="Proteomes" id="UP000736164">
    <property type="component" value="Unassembled WGS sequence"/>
</dbReference>
<dbReference type="GO" id="GO:0005634">
    <property type="term" value="C:nucleus"/>
    <property type="evidence" value="ECO:0007669"/>
    <property type="project" value="UniProtKB-SubCell"/>
</dbReference>
<feature type="domain" description="C2H2-type" evidence="13">
    <location>
        <begin position="315"/>
        <end position="341"/>
    </location>
</feature>
<feature type="compositionally biased region" description="Basic and acidic residues" evidence="12">
    <location>
        <begin position="116"/>
        <end position="133"/>
    </location>
</feature>
<evidence type="ECO:0000256" key="5">
    <source>
        <dbReference type="ARBA" id="ARBA00022771"/>
    </source>
</evidence>
<dbReference type="SMART" id="SM00355">
    <property type="entry name" value="ZnF_C2H2"/>
    <property type="match status" value="6"/>
</dbReference>
<evidence type="ECO:0000313" key="14">
    <source>
        <dbReference type="EMBL" id="MBN3322104.1"/>
    </source>
</evidence>
<keyword evidence="4" id="KW-0677">Repeat</keyword>
<dbReference type="EMBL" id="JAAWVO010058503">
    <property type="protein sequence ID" value="MBN3322104.1"/>
    <property type="molecule type" value="Genomic_DNA"/>
</dbReference>
<feature type="region of interest" description="Disordered" evidence="12">
    <location>
        <begin position="70"/>
        <end position="145"/>
    </location>
</feature>
<dbReference type="Gene3D" id="3.30.160.60">
    <property type="entry name" value="Classic Zinc Finger"/>
    <property type="match status" value="6"/>
</dbReference>
<evidence type="ECO:0000259" key="13">
    <source>
        <dbReference type="PROSITE" id="PS50157"/>
    </source>
</evidence>
<keyword evidence="8" id="KW-0238">DNA-binding</keyword>
<evidence type="ECO:0000256" key="10">
    <source>
        <dbReference type="ARBA" id="ARBA00023242"/>
    </source>
</evidence>
<evidence type="ECO:0000256" key="12">
    <source>
        <dbReference type="SAM" id="MobiDB-lite"/>
    </source>
</evidence>